<feature type="compositionally biased region" description="Low complexity" evidence="7">
    <location>
        <begin position="496"/>
        <end position="510"/>
    </location>
</feature>
<proteinExistence type="predicted"/>
<dbReference type="Gene3D" id="3.30.420.40">
    <property type="match status" value="2"/>
</dbReference>
<dbReference type="PANTHER" id="PTHR19879">
    <property type="entry name" value="TRANSCRIPTION INITIATION FACTOR TFIID"/>
    <property type="match status" value="1"/>
</dbReference>
<keyword evidence="4" id="KW-0067">ATP-binding</keyword>
<feature type="repeat" description="WD" evidence="6">
    <location>
        <begin position="779"/>
        <end position="815"/>
    </location>
</feature>
<evidence type="ECO:0000256" key="4">
    <source>
        <dbReference type="ARBA" id="ARBA00022840"/>
    </source>
</evidence>
<accession>A0A9Q9IAM9</accession>
<feature type="compositionally biased region" description="Low complexity" evidence="7">
    <location>
        <begin position="1"/>
        <end position="13"/>
    </location>
</feature>
<dbReference type="PRINTS" id="PR00320">
    <property type="entry name" value="GPROTEINBRPT"/>
</dbReference>
<dbReference type="SMART" id="SM00320">
    <property type="entry name" value="WD40"/>
    <property type="match status" value="7"/>
</dbReference>
<dbReference type="Pfam" id="PF00012">
    <property type="entry name" value="HSP70"/>
    <property type="match status" value="1"/>
</dbReference>
<keyword evidence="5" id="KW-0143">Chaperone</keyword>
<keyword evidence="1 6" id="KW-0853">WD repeat</keyword>
<evidence type="ECO:0000313" key="10">
    <source>
        <dbReference type="Proteomes" id="UP001058003"/>
    </source>
</evidence>
<evidence type="ECO:0000256" key="7">
    <source>
        <dbReference type="SAM" id="MobiDB-lite"/>
    </source>
</evidence>
<evidence type="ECO:0000256" key="6">
    <source>
        <dbReference type="PROSITE-ProRule" id="PRU00221"/>
    </source>
</evidence>
<dbReference type="InterPro" id="IPR036322">
    <property type="entry name" value="WD40_repeat_dom_sf"/>
</dbReference>
<dbReference type="InterPro" id="IPR013126">
    <property type="entry name" value="Hsp_70_fam"/>
</dbReference>
<dbReference type="CDD" id="cd00200">
    <property type="entry name" value="WD40"/>
    <property type="match status" value="1"/>
</dbReference>
<keyword evidence="8" id="KW-1133">Transmembrane helix</keyword>
<keyword evidence="8" id="KW-0812">Transmembrane</keyword>
<feature type="transmembrane region" description="Helical" evidence="8">
    <location>
        <begin position="465"/>
        <end position="485"/>
    </location>
</feature>
<feature type="region of interest" description="Disordered" evidence="7">
    <location>
        <begin position="491"/>
        <end position="510"/>
    </location>
</feature>
<evidence type="ECO:0000256" key="5">
    <source>
        <dbReference type="ARBA" id="ARBA00023186"/>
    </source>
</evidence>
<dbReference type="Gene3D" id="2.130.10.10">
    <property type="entry name" value="YVTN repeat-like/Quinoprotein amine dehydrogenase"/>
    <property type="match status" value="4"/>
</dbReference>
<dbReference type="AlphaFoldDB" id="A0A9Q9IAM9"/>
<dbReference type="SUPFAM" id="SSF50978">
    <property type="entry name" value="WD40 repeat-like"/>
    <property type="match status" value="1"/>
</dbReference>
<organism evidence="9 10">
    <name type="scientific">Dactylosporangium aurantiacum</name>
    <dbReference type="NCBI Taxonomy" id="35754"/>
    <lineage>
        <taxon>Bacteria</taxon>
        <taxon>Bacillati</taxon>
        <taxon>Actinomycetota</taxon>
        <taxon>Actinomycetes</taxon>
        <taxon>Micromonosporales</taxon>
        <taxon>Micromonosporaceae</taxon>
        <taxon>Dactylosporangium</taxon>
    </lineage>
</organism>
<evidence type="ECO:0000256" key="3">
    <source>
        <dbReference type="ARBA" id="ARBA00022741"/>
    </source>
</evidence>
<dbReference type="KEGG" id="daur:Daura_37275"/>
<dbReference type="Proteomes" id="UP001058003">
    <property type="component" value="Chromosome"/>
</dbReference>
<dbReference type="GO" id="GO:0140662">
    <property type="term" value="F:ATP-dependent protein folding chaperone"/>
    <property type="evidence" value="ECO:0007669"/>
    <property type="project" value="InterPro"/>
</dbReference>
<name>A0A9Q9IAM9_9ACTN</name>
<feature type="repeat" description="WD" evidence="6">
    <location>
        <begin position="522"/>
        <end position="555"/>
    </location>
</feature>
<feature type="region of interest" description="Disordered" evidence="7">
    <location>
        <begin position="1"/>
        <end position="20"/>
    </location>
</feature>
<dbReference type="PROSITE" id="PS50294">
    <property type="entry name" value="WD_REPEATS_REGION"/>
    <property type="match status" value="6"/>
</dbReference>
<keyword evidence="8" id="KW-0472">Membrane</keyword>
<evidence type="ECO:0000313" key="9">
    <source>
        <dbReference type="EMBL" id="UWZ52276.1"/>
    </source>
</evidence>
<feature type="repeat" description="WD" evidence="6">
    <location>
        <begin position="736"/>
        <end position="777"/>
    </location>
</feature>
<reference evidence="9" key="1">
    <citation type="submission" date="2021-04" db="EMBL/GenBank/DDBJ databases">
        <title>Dactylosporangium aurantiacum NRRL B-8018 full assembly.</title>
        <authorList>
            <person name="Hartkoorn R.C."/>
            <person name="Beaudoing E."/>
            <person name="Hot D."/>
        </authorList>
    </citation>
    <scope>NUCLEOTIDE SEQUENCE</scope>
    <source>
        <strain evidence="9">NRRL B-8018</strain>
    </source>
</reference>
<dbReference type="PROSITE" id="PS00678">
    <property type="entry name" value="WD_REPEATS_1"/>
    <property type="match status" value="2"/>
</dbReference>
<feature type="repeat" description="WD" evidence="6">
    <location>
        <begin position="657"/>
        <end position="691"/>
    </location>
</feature>
<dbReference type="EMBL" id="CP073767">
    <property type="protein sequence ID" value="UWZ52276.1"/>
    <property type="molecule type" value="Genomic_DNA"/>
</dbReference>
<feature type="compositionally biased region" description="Pro residues" evidence="7">
    <location>
        <begin position="370"/>
        <end position="379"/>
    </location>
</feature>
<keyword evidence="3" id="KW-0547">Nucleotide-binding</keyword>
<keyword evidence="10" id="KW-1185">Reference proteome</keyword>
<dbReference type="GO" id="GO:0005524">
    <property type="term" value="F:ATP binding"/>
    <property type="evidence" value="ECO:0007669"/>
    <property type="project" value="UniProtKB-KW"/>
</dbReference>
<dbReference type="InterPro" id="IPR020472">
    <property type="entry name" value="WD40_PAC1"/>
</dbReference>
<dbReference type="InterPro" id="IPR019775">
    <property type="entry name" value="WD40_repeat_CS"/>
</dbReference>
<feature type="repeat" description="WD" evidence="6">
    <location>
        <begin position="606"/>
        <end position="647"/>
    </location>
</feature>
<sequence>MSEPTTPRHTTPTGGSRVGIDFGTSSTVAVLQRPDGSCTQLLFGASPLLPSAVFATPDATLLTGDDAEQAAATEPAGFEPNPKRRIDDGTVWLGERELPVTDLIGAVLARVIHEAHRVAAGPISEVVLTHPASWSATRLAVLVEAATRCGNSDVRLVAEPVAAAAYFTTVLGRYLRPGQCLLVYDLGAGTFDVSVVRRTSGGYDVVAADGLPDVGGLDLDAAVIDHVRTLNPGGADAWGRLDWPQTPADRRAHHALWRHARATRERLSRHATADLHVPLLDADLHLTRDEFDKVARAHLERTVELTVATLRATDTAPQHLAGVLLVGGASRTPLAATLLHRALRHPPTAIDEPELVVAKGSLHSRTAAPPSAPTVPAPAVPAARRHPSPIPAASGTAEPTVEPTAKPTFAADAGVDAWVAAPMPPAAVATPAPPSEPVATRAAAPAVAAGSAPIATASRRRRRRMIVAAAVTVAAIAATAVIIVWQRDTDPPRRQATGGSPAAAVSVSASAQPTRWQAVTTLTGHRGEVFAVAFSPDGSRIATAGVDGTVRLWDITGTASRPPLTSDQPVHAVAFNRVTGMLAGAGAANTIQLWNPISGEPMGRARSGHSDTVLALAYNRDGSVLASAGSDRTVRLWNGVTGEPIGRPITGHGDYWVWTVAFSPDGGTLASGGADDTIRLWNPATGRPVGEPLTGHTDSLLSVAYNHDGTVLASGSADATVRLWNPATGRPVGEPLTGHTGAVWSVAYRPGGSILASGGADRTVRLWDTATGRPVGEPLTGHTDEVRAVAFNQDGTLLASASDDGTVRLWQARQP</sequence>
<feature type="region of interest" description="Disordered" evidence="7">
    <location>
        <begin position="363"/>
        <end position="403"/>
    </location>
</feature>
<dbReference type="PANTHER" id="PTHR19879:SF9">
    <property type="entry name" value="TRANSCRIPTION INITIATION FACTOR TFIID SUBUNIT 5"/>
    <property type="match status" value="1"/>
</dbReference>
<dbReference type="Gene3D" id="3.90.640.10">
    <property type="entry name" value="Actin, Chain A, domain 4"/>
    <property type="match status" value="1"/>
</dbReference>
<protein>
    <submittedName>
        <fullName evidence="9">Hsp70 family protein</fullName>
    </submittedName>
</protein>
<dbReference type="PRINTS" id="PR00301">
    <property type="entry name" value="HEATSHOCK70"/>
</dbReference>
<dbReference type="InterPro" id="IPR001680">
    <property type="entry name" value="WD40_rpt"/>
</dbReference>
<dbReference type="Pfam" id="PF00400">
    <property type="entry name" value="WD40"/>
    <property type="match status" value="6"/>
</dbReference>
<dbReference type="RefSeq" id="WP_052386166.1">
    <property type="nucleotide sequence ID" value="NZ_CP073767.1"/>
</dbReference>
<dbReference type="OrthoDB" id="3333926at2"/>
<evidence type="ECO:0000256" key="1">
    <source>
        <dbReference type="ARBA" id="ARBA00022574"/>
    </source>
</evidence>
<dbReference type="InterPro" id="IPR043129">
    <property type="entry name" value="ATPase_NBD"/>
</dbReference>
<dbReference type="PROSITE" id="PS50082">
    <property type="entry name" value="WD_REPEATS_2"/>
    <property type="match status" value="6"/>
</dbReference>
<evidence type="ECO:0000256" key="8">
    <source>
        <dbReference type="SAM" id="Phobius"/>
    </source>
</evidence>
<keyword evidence="2" id="KW-0677">Repeat</keyword>
<feature type="repeat" description="WD" evidence="6">
    <location>
        <begin position="693"/>
        <end position="734"/>
    </location>
</feature>
<dbReference type="InterPro" id="IPR015943">
    <property type="entry name" value="WD40/YVTN_repeat-like_dom_sf"/>
</dbReference>
<gene>
    <name evidence="9" type="ORF">Daura_37275</name>
</gene>
<evidence type="ECO:0000256" key="2">
    <source>
        <dbReference type="ARBA" id="ARBA00022737"/>
    </source>
</evidence>
<dbReference type="SUPFAM" id="SSF53067">
    <property type="entry name" value="Actin-like ATPase domain"/>
    <property type="match status" value="2"/>
</dbReference>